<keyword evidence="2" id="KW-1185">Reference proteome</keyword>
<proteinExistence type="predicted"/>
<gene>
    <name evidence="1" type="ORF">ANN_24833</name>
</gene>
<dbReference type="Gene3D" id="3.30.420.10">
    <property type="entry name" value="Ribonuclease H-like superfamily/Ribonuclease H"/>
    <property type="match status" value="1"/>
</dbReference>
<evidence type="ECO:0008006" key="3">
    <source>
        <dbReference type="Google" id="ProtNLM"/>
    </source>
</evidence>
<reference evidence="1 2" key="1">
    <citation type="journal article" date="2022" name="Allergy">
        <title>Genome assembly and annotation of Periplaneta americana reveal a comprehensive cockroach allergen profile.</title>
        <authorList>
            <person name="Wang L."/>
            <person name="Xiong Q."/>
            <person name="Saelim N."/>
            <person name="Wang L."/>
            <person name="Nong W."/>
            <person name="Wan A.T."/>
            <person name="Shi M."/>
            <person name="Liu X."/>
            <person name="Cao Q."/>
            <person name="Hui J.H.L."/>
            <person name="Sookrung N."/>
            <person name="Leung T.F."/>
            <person name="Tungtrongchitr A."/>
            <person name="Tsui S.K.W."/>
        </authorList>
    </citation>
    <scope>NUCLEOTIDE SEQUENCE [LARGE SCALE GENOMIC DNA]</scope>
    <source>
        <strain evidence="1">PWHHKU_190912</strain>
    </source>
</reference>
<dbReference type="InterPro" id="IPR036397">
    <property type="entry name" value="RNaseH_sf"/>
</dbReference>
<evidence type="ECO:0000313" key="2">
    <source>
        <dbReference type="Proteomes" id="UP001148838"/>
    </source>
</evidence>
<dbReference type="PANTHER" id="PTHR46060">
    <property type="entry name" value="MARINER MOS1 TRANSPOSASE-LIKE PROTEIN"/>
    <property type="match status" value="1"/>
</dbReference>
<dbReference type="PANTHER" id="PTHR46060:SF1">
    <property type="entry name" value="MARINER MOS1 TRANSPOSASE-LIKE PROTEIN"/>
    <property type="match status" value="1"/>
</dbReference>
<accession>A0ABQ8RZU7</accession>
<comment type="caution">
    <text evidence="1">The sequence shown here is derived from an EMBL/GenBank/DDBJ whole genome shotgun (WGS) entry which is preliminary data.</text>
</comment>
<name>A0ABQ8RZU7_PERAM</name>
<sequence length="299" mass="34330">MRCFSALDISHMCERPKTTFTKLEQRSWIKIEVTRGRSAQGCFQGLRKACADAALPYRTVARWVKAFREGRDAVQDNLRTGRPRVEDNTADGKRGLLLQHHLRPPLRRKRRHLVVQNPIILHDNARSHTTAAVKDLLRRWQWEILEHPQYSPDMSPCDYDLFTKVKEPLRGTRYNTRDELIRSIGRSIRNINKDGRADGVRRLPNIWQKVISKGGDYIEGENADEMSPGHSTESYPAFAQIGLRENPGKNLIQITCPDRDSNPAHLVSRPDALTVTLQIETELTLYDDLRSGFLCNIKV</sequence>
<dbReference type="EMBL" id="JAJSOF020000038">
    <property type="protein sequence ID" value="KAJ4427216.1"/>
    <property type="molecule type" value="Genomic_DNA"/>
</dbReference>
<organism evidence="1 2">
    <name type="scientific">Periplaneta americana</name>
    <name type="common">American cockroach</name>
    <name type="synonym">Blatta americana</name>
    <dbReference type="NCBI Taxonomy" id="6978"/>
    <lineage>
        <taxon>Eukaryota</taxon>
        <taxon>Metazoa</taxon>
        <taxon>Ecdysozoa</taxon>
        <taxon>Arthropoda</taxon>
        <taxon>Hexapoda</taxon>
        <taxon>Insecta</taxon>
        <taxon>Pterygota</taxon>
        <taxon>Neoptera</taxon>
        <taxon>Polyneoptera</taxon>
        <taxon>Dictyoptera</taxon>
        <taxon>Blattodea</taxon>
        <taxon>Blattoidea</taxon>
        <taxon>Blattidae</taxon>
        <taxon>Blattinae</taxon>
        <taxon>Periplaneta</taxon>
    </lineage>
</organism>
<dbReference type="Proteomes" id="UP001148838">
    <property type="component" value="Unassembled WGS sequence"/>
</dbReference>
<dbReference type="InterPro" id="IPR052709">
    <property type="entry name" value="Transposase-MT_Hybrid"/>
</dbReference>
<protein>
    <recommendedName>
        <fullName evidence="3">Mos1 transposase HTH domain-containing protein</fullName>
    </recommendedName>
</protein>
<evidence type="ECO:0000313" key="1">
    <source>
        <dbReference type="EMBL" id="KAJ4427216.1"/>
    </source>
</evidence>